<name>A6IGL0_RAT</name>
<reference evidence="2 3" key="1">
    <citation type="submission" date="2005-09" db="EMBL/GenBank/DDBJ databases">
        <authorList>
            <person name="Mural R.J."/>
            <person name="Li P.W."/>
            <person name="Adams M.D."/>
            <person name="Amanatides P.G."/>
            <person name="Baden-Tillson H."/>
            <person name="Barnstead M."/>
            <person name="Chin S.H."/>
            <person name="Dew I."/>
            <person name="Evans C.A."/>
            <person name="Ferriera S."/>
            <person name="Flanigan M."/>
            <person name="Fosler C."/>
            <person name="Glodek A."/>
            <person name="Gu Z."/>
            <person name="Holt R.A."/>
            <person name="Jennings D."/>
            <person name="Kraft C.L."/>
            <person name="Lu F."/>
            <person name="Nguyen T."/>
            <person name="Nusskern D.R."/>
            <person name="Pfannkoch C.M."/>
            <person name="Sitter C."/>
            <person name="Sutton G.G."/>
            <person name="Venter J.C."/>
            <person name="Wang Z."/>
            <person name="Woodage T."/>
            <person name="Zheng X.H."/>
            <person name="Zhong F."/>
        </authorList>
    </citation>
    <scope>NUCLEOTIDE SEQUENCE [LARGE SCALE GENOMIC DNA]</scope>
    <source>
        <strain>BN</strain>
        <strain evidence="3">Sprague-Dawley</strain>
    </source>
</reference>
<dbReference type="Proteomes" id="UP000234681">
    <property type="component" value="Chromosome 7"/>
</dbReference>
<dbReference type="EMBL" id="CH473960">
    <property type="protein sequence ID" value="EDM16688.1"/>
    <property type="molecule type" value="Genomic_DNA"/>
</dbReference>
<evidence type="ECO:0000313" key="2">
    <source>
        <dbReference type="EMBL" id="EDM16688.1"/>
    </source>
</evidence>
<feature type="compositionally biased region" description="Basic residues" evidence="1">
    <location>
        <begin position="1"/>
        <end position="11"/>
    </location>
</feature>
<feature type="compositionally biased region" description="Polar residues" evidence="1">
    <location>
        <begin position="19"/>
        <end position="30"/>
    </location>
</feature>
<proteinExistence type="predicted"/>
<gene>
    <name evidence="2" type="ORF">rCG_48810</name>
</gene>
<feature type="region of interest" description="Disordered" evidence="1">
    <location>
        <begin position="1"/>
        <end position="30"/>
    </location>
</feature>
<dbReference type="AlphaFoldDB" id="A6IGL0"/>
<evidence type="ECO:0000313" key="3">
    <source>
        <dbReference type="Proteomes" id="UP000234681"/>
    </source>
</evidence>
<accession>A6IGL0</accession>
<organism evidence="2 3">
    <name type="scientific">Rattus norvegicus</name>
    <name type="common">Rat</name>
    <dbReference type="NCBI Taxonomy" id="10116"/>
    <lineage>
        <taxon>Eukaryota</taxon>
        <taxon>Metazoa</taxon>
        <taxon>Chordata</taxon>
        <taxon>Craniata</taxon>
        <taxon>Vertebrata</taxon>
        <taxon>Euteleostomi</taxon>
        <taxon>Mammalia</taxon>
        <taxon>Eutheria</taxon>
        <taxon>Euarchontoglires</taxon>
        <taxon>Glires</taxon>
        <taxon>Rodentia</taxon>
        <taxon>Myomorpha</taxon>
        <taxon>Muroidea</taxon>
        <taxon>Muridae</taxon>
        <taxon>Murinae</taxon>
        <taxon>Rattus</taxon>
    </lineage>
</organism>
<protein>
    <submittedName>
        <fullName evidence="2">RCG48810</fullName>
    </submittedName>
</protein>
<evidence type="ECO:0000256" key="1">
    <source>
        <dbReference type="SAM" id="MobiDB-lite"/>
    </source>
</evidence>
<sequence>MLRKKRGGKEKKKSEKSETFQIRKNSTIDS</sequence>